<dbReference type="Gene3D" id="3.40.30.10">
    <property type="entry name" value="Glutaredoxin"/>
    <property type="match status" value="1"/>
</dbReference>
<proteinExistence type="predicted"/>
<dbReference type="EMBL" id="LQBQ01000001">
    <property type="protein sequence ID" value="KUJ85936.1"/>
    <property type="molecule type" value="Genomic_DNA"/>
</dbReference>
<evidence type="ECO:0000259" key="1">
    <source>
        <dbReference type="Pfam" id="PF01323"/>
    </source>
</evidence>
<keyword evidence="3" id="KW-1185">Reference proteome</keyword>
<dbReference type="OrthoDB" id="9799122at2"/>
<feature type="domain" description="DSBA-like thioredoxin" evidence="1">
    <location>
        <begin position="126"/>
        <end position="214"/>
    </location>
</feature>
<dbReference type="RefSeq" id="WP_068344267.1">
    <property type="nucleotide sequence ID" value="NZ_LQBQ01000001.1"/>
</dbReference>
<dbReference type="InterPro" id="IPR001853">
    <property type="entry name" value="DSBA-like_thioredoxin_dom"/>
</dbReference>
<evidence type="ECO:0000313" key="2">
    <source>
        <dbReference type="EMBL" id="KUJ85936.1"/>
    </source>
</evidence>
<protein>
    <recommendedName>
        <fullName evidence="1">DSBA-like thioredoxin domain-containing protein</fullName>
    </recommendedName>
</protein>
<sequence length="230" mass="25903">MSAVRILYFTDILCVWAYIAERRVAELDKVFGDRIEIEPRFCSVFPDAWTKIETTWRDRGGYAAFNRHLCEVAERFPHIELSDRLWLDVRPRTSASAHLYIKAVEIAERKAHGDDLPPYAQRDSVRAAAAMRRAFFAQARDISEIAIQREISEELGIDHDAVRAAVASSEAVAALAADMGMAQQSNVTGSPTFIMNEGRQRLFGNVGYRLLEANVQELLRNPDEGAASWC</sequence>
<dbReference type="InterPro" id="IPR036249">
    <property type="entry name" value="Thioredoxin-like_sf"/>
</dbReference>
<reference evidence="3" key="1">
    <citation type="submission" date="2015-12" db="EMBL/GenBank/DDBJ databases">
        <authorList>
            <person name="Zhang G."/>
            <person name="Stingl U."/>
        </authorList>
    </citation>
    <scope>NUCLEOTIDE SEQUENCE [LARGE SCALE GENOMIC DNA]</scope>
    <source>
        <strain evidence="3">ZGT118</strain>
    </source>
</reference>
<comment type="caution">
    <text evidence="2">The sequence shown here is derived from an EMBL/GenBank/DDBJ whole genome shotgun (WGS) entry which is preliminary data.</text>
</comment>
<accession>A0A124F5Q0</accession>
<dbReference type="PANTHER" id="PTHR13887">
    <property type="entry name" value="GLUTATHIONE S-TRANSFERASE KAPPA"/>
    <property type="match status" value="1"/>
</dbReference>
<evidence type="ECO:0000313" key="3">
    <source>
        <dbReference type="Proteomes" id="UP000053791"/>
    </source>
</evidence>
<dbReference type="Pfam" id="PF01323">
    <property type="entry name" value="DSBA"/>
    <property type="match status" value="1"/>
</dbReference>
<organism evidence="2 3">
    <name type="scientific">Ruegeria marisrubri</name>
    <dbReference type="NCBI Taxonomy" id="1685379"/>
    <lineage>
        <taxon>Bacteria</taxon>
        <taxon>Pseudomonadati</taxon>
        <taxon>Pseudomonadota</taxon>
        <taxon>Alphaproteobacteria</taxon>
        <taxon>Rhodobacterales</taxon>
        <taxon>Roseobacteraceae</taxon>
        <taxon>Ruegeria</taxon>
    </lineage>
</organism>
<name>A0A124F5Q0_9RHOB</name>
<dbReference type="STRING" id="1685379.AVO45_02885"/>
<dbReference type="AlphaFoldDB" id="A0A124F5Q0"/>
<dbReference type="GO" id="GO:0016491">
    <property type="term" value="F:oxidoreductase activity"/>
    <property type="evidence" value="ECO:0007669"/>
    <property type="project" value="InterPro"/>
</dbReference>
<dbReference type="Proteomes" id="UP000053791">
    <property type="component" value="Unassembled WGS sequence"/>
</dbReference>
<dbReference type="SUPFAM" id="SSF52833">
    <property type="entry name" value="Thioredoxin-like"/>
    <property type="match status" value="1"/>
</dbReference>
<dbReference type="PANTHER" id="PTHR13887:SF41">
    <property type="entry name" value="THIOREDOXIN SUPERFAMILY PROTEIN"/>
    <property type="match status" value="1"/>
</dbReference>
<gene>
    <name evidence="2" type="ORF">AVO45_02885</name>
</gene>